<dbReference type="EMBL" id="PIPS01000005">
    <property type="protein sequence ID" value="RUO40009.1"/>
    <property type="molecule type" value="Genomic_DNA"/>
</dbReference>
<dbReference type="RefSeq" id="WP_126820475.1">
    <property type="nucleotide sequence ID" value="NZ_PIPS01000005.1"/>
</dbReference>
<dbReference type="AlphaFoldDB" id="A0AA94ECT7"/>
<name>A0AA94ECT7_9GAMM</name>
<accession>A0AA94ECT7</accession>
<dbReference type="Proteomes" id="UP000286680">
    <property type="component" value="Unassembled WGS sequence"/>
</dbReference>
<sequence length="120" mass="13855">MPVRWRAQQRDALKVMAIPAYQLKQLHSAESDADKTQAATTLRYHYRLGPFYLTAAEPLPVQLPRWLEDCCVLLDCRPVAVKAASDSAMVWDYQQCQQQLSSAAGKREFWHNIRQHITQQ</sequence>
<keyword evidence="2" id="KW-1185">Reference proteome</keyword>
<evidence type="ECO:0000313" key="1">
    <source>
        <dbReference type="EMBL" id="RUO40009.1"/>
    </source>
</evidence>
<protein>
    <submittedName>
        <fullName evidence="1">Uncharacterized protein</fullName>
    </submittedName>
</protein>
<proteinExistence type="predicted"/>
<organism evidence="1 2">
    <name type="scientific">Idiomarina aquatica</name>
    <dbReference type="NCBI Taxonomy" id="1327752"/>
    <lineage>
        <taxon>Bacteria</taxon>
        <taxon>Pseudomonadati</taxon>
        <taxon>Pseudomonadota</taxon>
        <taxon>Gammaproteobacteria</taxon>
        <taxon>Alteromonadales</taxon>
        <taxon>Idiomarinaceae</taxon>
        <taxon>Idiomarina</taxon>
    </lineage>
</organism>
<evidence type="ECO:0000313" key="2">
    <source>
        <dbReference type="Proteomes" id="UP000286680"/>
    </source>
</evidence>
<gene>
    <name evidence="1" type="ORF">CWE23_13185</name>
</gene>
<comment type="caution">
    <text evidence="1">The sequence shown here is derived from an EMBL/GenBank/DDBJ whole genome shotgun (WGS) entry which is preliminary data.</text>
</comment>
<reference evidence="2" key="1">
    <citation type="journal article" date="2018" name="Front. Microbiol.">
        <title>Genome-Based Analysis Reveals the Taxonomy and Diversity of the Family Idiomarinaceae.</title>
        <authorList>
            <person name="Liu Y."/>
            <person name="Lai Q."/>
            <person name="Shao Z."/>
        </authorList>
    </citation>
    <scope>NUCLEOTIDE SEQUENCE [LARGE SCALE GENOMIC DNA]</scope>
    <source>
        <strain evidence="2">SN-14</strain>
    </source>
</reference>